<dbReference type="Gene3D" id="2.40.10.10">
    <property type="entry name" value="Trypsin-like serine proteases"/>
    <property type="match status" value="1"/>
</dbReference>
<sequence>MKVLLLCTVLIASVWTSPSVQRPGARIIGGSDAVASQFPFVAAIYKQTASGNYFCGGALLNNKWILTAASCVVDALLFQIRLGSHELDSTSAIRLATDSYVVHPDYNVDTLDNDIALIELRLPVEFTDYIQPIILPARDLTRYAVVTAIGWGQTSDEDAGLSNKLQAVTLTALSNEECRLYFGNQITDNMVCVDGNYNQGTCLGDTGSPLIQFQNAFTPTVIGVSAFISGNGCESTDPSGFIRTFLYLDWIKNVTGIA</sequence>
<dbReference type="Proteomes" id="UP001168821">
    <property type="component" value="Unassembled WGS sequence"/>
</dbReference>
<dbReference type="PRINTS" id="PR00722">
    <property type="entry name" value="CHYMOTRYPSIN"/>
</dbReference>
<evidence type="ECO:0000313" key="5">
    <source>
        <dbReference type="Proteomes" id="UP001168821"/>
    </source>
</evidence>
<dbReference type="GO" id="GO:0004252">
    <property type="term" value="F:serine-type endopeptidase activity"/>
    <property type="evidence" value="ECO:0007669"/>
    <property type="project" value="InterPro"/>
</dbReference>
<dbReference type="GO" id="GO:0006508">
    <property type="term" value="P:proteolysis"/>
    <property type="evidence" value="ECO:0007669"/>
    <property type="project" value="InterPro"/>
</dbReference>
<dbReference type="Pfam" id="PF00089">
    <property type="entry name" value="Trypsin"/>
    <property type="match status" value="1"/>
</dbReference>
<dbReference type="PANTHER" id="PTHR24260:SF136">
    <property type="entry name" value="GH08193P-RELATED"/>
    <property type="match status" value="1"/>
</dbReference>
<proteinExistence type="predicted"/>
<evidence type="ECO:0000313" key="4">
    <source>
        <dbReference type="EMBL" id="KAJ3656363.1"/>
    </source>
</evidence>
<dbReference type="FunFam" id="2.40.10.10:FF:000068">
    <property type="entry name" value="transmembrane protease serine 2"/>
    <property type="match status" value="1"/>
</dbReference>
<dbReference type="PROSITE" id="PS50240">
    <property type="entry name" value="TRYPSIN_DOM"/>
    <property type="match status" value="1"/>
</dbReference>
<dbReference type="InterPro" id="IPR051333">
    <property type="entry name" value="CLIP_Serine_Protease"/>
</dbReference>
<dbReference type="InterPro" id="IPR009003">
    <property type="entry name" value="Peptidase_S1_PA"/>
</dbReference>
<evidence type="ECO:0000256" key="1">
    <source>
        <dbReference type="ARBA" id="ARBA00023157"/>
    </source>
</evidence>
<dbReference type="SUPFAM" id="SSF50494">
    <property type="entry name" value="Trypsin-like serine proteases"/>
    <property type="match status" value="1"/>
</dbReference>
<dbReference type="CDD" id="cd00190">
    <property type="entry name" value="Tryp_SPc"/>
    <property type="match status" value="1"/>
</dbReference>
<accession>A0AA38MHG7</accession>
<feature type="signal peptide" evidence="2">
    <location>
        <begin position="1"/>
        <end position="16"/>
    </location>
</feature>
<gene>
    <name evidence="4" type="ORF">Zmor_015446</name>
</gene>
<reference evidence="4" key="1">
    <citation type="journal article" date="2023" name="G3 (Bethesda)">
        <title>Whole genome assemblies of Zophobas morio and Tenebrio molitor.</title>
        <authorList>
            <person name="Kaur S."/>
            <person name="Stinson S.A."/>
            <person name="diCenzo G.C."/>
        </authorList>
    </citation>
    <scope>NUCLEOTIDE SEQUENCE</scope>
    <source>
        <strain evidence="4">QUZm001</strain>
    </source>
</reference>
<dbReference type="InterPro" id="IPR001314">
    <property type="entry name" value="Peptidase_S1A"/>
</dbReference>
<dbReference type="SMART" id="SM00020">
    <property type="entry name" value="Tryp_SPc"/>
    <property type="match status" value="1"/>
</dbReference>
<keyword evidence="2" id="KW-0732">Signal</keyword>
<dbReference type="PANTHER" id="PTHR24260">
    <property type="match status" value="1"/>
</dbReference>
<evidence type="ECO:0000259" key="3">
    <source>
        <dbReference type="PROSITE" id="PS50240"/>
    </source>
</evidence>
<feature type="chain" id="PRO_5041256431" description="Peptidase S1 domain-containing protein" evidence="2">
    <location>
        <begin position="17"/>
        <end position="258"/>
    </location>
</feature>
<name>A0AA38MHG7_9CUCU</name>
<protein>
    <recommendedName>
        <fullName evidence="3">Peptidase S1 domain-containing protein</fullName>
    </recommendedName>
</protein>
<dbReference type="AlphaFoldDB" id="A0AA38MHG7"/>
<dbReference type="EMBL" id="JALNTZ010000004">
    <property type="protein sequence ID" value="KAJ3656363.1"/>
    <property type="molecule type" value="Genomic_DNA"/>
</dbReference>
<organism evidence="4 5">
    <name type="scientific">Zophobas morio</name>
    <dbReference type="NCBI Taxonomy" id="2755281"/>
    <lineage>
        <taxon>Eukaryota</taxon>
        <taxon>Metazoa</taxon>
        <taxon>Ecdysozoa</taxon>
        <taxon>Arthropoda</taxon>
        <taxon>Hexapoda</taxon>
        <taxon>Insecta</taxon>
        <taxon>Pterygota</taxon>
        <taxon>Neoptera</taxon>
        <taxon>Endopterygota</taxon>
        <taxon>Coleoptera</taxon>
        <taxon>Polyphaga</taxon>
        <taxon>Cucujiformia</taxon>
        <taxon>Tenebrionidae</taxon>
        <taxon>Zophobas</taxon>
    </lineage>
</organism>
<evidence type="ECO:0000256" key="2">
    <source>
        <dbReference type="SAM" id="SignalP"/>
    </source>
</evidence>
<dbReference type="InterPro" id="IPR043504">
    <property type="entry name" value="Peptidase_S1_PA_chymotrypsin"/>
</dbReference>
<feature type="domain" description="Peptidase S1" evidence="3">
    <location>
        <begin position="27"/>
        <end position="256"/>
    </location>
</feature>
<keyword evidence="5" id="KW-1185">Reference proteome</keyword>
<keyword evidence="1" id="KW-1015">Disulfide bond</keyword>
<comment type="caution">
    <text evidence="4">The sequence shown here is derived from an EMBL/GenBank/DDBJ whole genome shotgun (WGS) entry which is preliminary data.</text>
</comment>
<dbReference type="InterPro" id="IPR001254">
    <property type="entry name" value="Trypsin_dom"/>
</dbReference>